<keyword evidence="1" id="KW-0547">Nucleotide-binding</keyword>
<name>A0A165E1M4_EXIGL</name>
<reference evidence="2 3" key="1">
    <citation type="journal article" date="2016" name="Mol. Biol. Evol.">
        <title>Comparative Genomics of Early-Diverging Mushroom-Forming Fungi Provides Insights into the Origins of Lignocellulose Decay Capabilities.</title>
        <authorList>
            <person name="Nagy L.G."/>
            <person name="Riley R."/>
            <person name="Tritt A."/>
            <person name="Adam C."/>
            <person name="Daum C."/>
            <person name="Floudas D."/>
            <person name="Sun H."/>
            <person name="Yadav J.S."/>
            <person name="Pangilinan J."/>
            <person name="Larsson K.H."/>
            <person name="Matsuura K."/>
            <person name="Barry K."/>
            <person name="Labutti K."/>
            <person name="Kuo R."/>
            <person name="Ohm R.A."/>
            <person name="Bhattacharya S.S."/>
            <person name="Shirouzu T."/>
            <person name="Yoshinaga Y."/>
            <person name="Martin F.M."/>
            <person name="Grigoriev I.V."/>
            <person name="Hibbett D.S."/>
        </authorList>
    </citation>
    <scope>NUCLEOTIDE SEQUENCE [LARGE SCALE GENOMIC DNA]</scope>
    <source>
        <strain evidence="2 3">HHB12029</strain>
    </source>
</reference>
<evidence type="ECO:0008006" key="4">
    <source>
        <dbReference type="Google" id="ProtNLM"/>
    </source>
</evidence>
<dbReference type="InterPro" id="IPR017441">
    <property type="entry name" value="Protein_kinase_ATP_BS"/>
</dbReference>
<accession>A0A165E1M4</accession>
<dbReference type="Proteomes" id="UP000077266">
    <property type="component" value="Unassembled WGS sequence"/>
</dbReference>
<dbReference type="GO" id="GO:0005524">
    <property type="term" value="F:ATP binding"/>
    <property type="evidence" value="ECO:0007669"/>
    <property type="project" value="UniProtKB-UniRule"/>
</dbReference>
<evidence type="ECO:0000313" key="3">
    <source>
        <dbReference type="Proteomes" id="UP000077266"/>
    </source>
</evidence>
<sequence>MTMQAPQNILATISLDGLILDRDGNPVSASFRRQELIPDMVHIAPITSLITVTEYPLPMYRPNFEPIDPPPSILPPAGDLHLSLKLWDFIGDGRSGIVFEAEQVAPDGDASKFVFPPLVVKVVRPGRCMSLAREAWFYDHLECLQGVVLPRCYGWFELESPLD</sequence>
<dbReference type="OrthoDB" id="2792339at2759"/>
<dbReference type="EMBL" id="KV426173">
    <property type="protein sequence ID" value="KZV85873.1"/>
    <property type="molecule type" value="Genomic_DNA"/>
</dbReference>
<gene>
    <name evidence="2" type="ORF">EXIGLDRAFT_775141</name>
</gene>
<keyword evidence="3" id="KW-1185">Reference proteome</keyword>
<dbReference type="InParanoid" id="A0A165E1M4"/>
<organism evidence="2 3">
    <name type="scientific">Exidia glandulosa HHB12029</name>
    <dbReference type="NCBI Taxonomy" id="1314781"/>
    <lineage>
        <taxon>Eukaryota</taxon>
        <taxon>Fungi</taxon>
        <taxon>Dikarya</taxon>
        <taxon>Basidiomycota</taxon>
        <taxon>Agaricomycotina</taxon>
        <taxon>Agaricomycetes</taxon>
        <taxon>Auriculariales</taxon>
        <taxon>Exidiaceae</taxon>
        <taxon>Exidia</taxon>
    </lineage>
</organism>
<evidence type="ECO:0000313" key="2">
    <source>
        <dbReference type="EMBL" id="KZV85873.1"/>
    </source>
</evidence>
<keyword evidence="1" id="KW-0067">ATP-binding</keyword>
<dbReference type="PROSITE" id="PS00107">
    <property type="entry name" value="PROTEIN_KINASE_ATP"/>
    <property type="match status" value="1"/>
</dbReference>
<feature type="binding site" evidence="1">
    <location>
        <position position="121"/>
    </location>
    <ligand>
        <name>ATP</name>
        <dbReference type="ChEBI" id="CHEBI:30616"/>
    </ligand>
</feature>
<dbReference type="AlphaFoldDB" id="A0A165E1M4"/>
<evidence type="ECO:0000256" key="1">
    <source>
        <dbReference type="PROSITE-ProRule" id="PRU10141"/>
    </source>
</evidence>
<proteinExistence type="predicted"/>
<protein>
    <recommendedName>
        <fullName evidence="4">Protein kinase domain-containing protein</fullName>
    </recommendedName>
</protein>